<reference evidence="1 2" key="1">
    <citation type="journal article" date="2022" name="bioRxiv">
        <title>Genomics of Preaxostyla Flagellates Illuminates Evolutionary Transitions and the Path Towards Mitochondrial Loss.</title>
        <authorList>
            <person name="Novak L.V.F."/>
            <person name="Treitli S.C."/>
            <person name="Pyrih J."/>
            <person name="Halakuc P."/>
            <person name="Pipaliya S.V."/>
            <person name="Vacek V."/>
            <person name="Brzon O."/>
            <person name="Soukal P."/>
            <person name="Eme L."/>
            <person name="Dacks J.B."/>
            <person name="Karnkowska A."/>
            <person name="Elias M."/>
            <person name="Hampl V."/>
        </authorList>
    </citation>
    <scope>NUCLEOTIDE SEQUENCE [LARGE SCALE GENOMIC DNA]</scope>
    <source>
        <strain evidence="1">NAU3</strain>
        <tissue evidence="1">Gut</tissue>
    </source>
</reference>
<comment type="caution">
    <text evidence="1">The sequence shown here is derived from an EMBL/GenBank/DDBJ whole genome shotgun (WGS) entry which is preliminary data.</text>
</comment>
<sequence length="244" mass="27342">MKKLNNLIICCSGELHLALVKVNTLNSSTLSIHKLEIEDLHEQQAVLETVLQQVPAPLEKPVVLTIPSSLTFFVDDASIWCFHALMVRSQEEWIEQGRILGRSSALLLRSLRMEGFSDVSEQRVPNTGREAITKMIVGYSTDLSIMLGMNLPRRHLTHSTAAREMSLESKDEKALNRLPHILSSTKTGWRGFTLSDSPLGIKSAPRLSLSMKCETSHRSHRIRGMIDANCNIAVLLEDVWMKGM</sequence>
<dbReference type="Proteomes" id="UP001281761">
    <property type="component" value="Unassembled WGS sequence"/>
</dbReference>
<keyword evidence="2" id="KW-1185">Reference proteome</keyword>
<name>A0ABQ9XPK9_9EUKA</name>
<evidence type="ECO:0000313" key="2">
    <source>
        <dbReference type="Proteomes" id="UP001281761"/>
    </source>
</evidence>
<dbReference type="EMBL" id="JARBJD010000093">
    <property type="protein sequence ID" value="KAK2953283.1"/>
    <property type="molecule type" value="Genomic_DNA"/>
</dbReference>
<accession>A0ABQ9XPK9</accession>
<organism evidence="1 2">
    <name type="scientific">Blattamonas nauphoetae</name>
    <dbReference type="NCBI Taxonomy" id="2049346"/>
    <lineage>
        <taxon>Eukaryota</taxon>
        <taxon>Metamonada</taxon>
        <taxon>Preaxostyla</taxon>
        <taxon>Oxymonadida</taxon>
        <taxon>Blattamonas</taxon>
    </lineage>
</organism>
<evidence type="ECO:0000313" key="1">
    <source>
        <dbReference type="EMBL" id="KAK2953283.1"/>
    </source>
</evidence>
<proteinExistence type="predicted"/>
<gene>
    <name evidence="1" type="ORF">BLNAU_11746</name>
</gene>
<protein>
    <submittedName>
        <fullName evidence="1">Uncharacterized protein</fullName>
    </submittedName>
</protein>